<proteinExistence type="evidence at transcript level"/>
<dbReference type="GO" id="GO:0005634">
    <property type="term" value="C:nucleus"/>
    <property type="evidence" value="ECO:0007669"/>
    <property type="project" value="UniProtKB-SubCell"/>
</dbReference>
<evidence type="ECO:0000256" key="4">
    <source>
        <dbReference type="ARBA" id="ARBA00023125"/>
    </source>
</evidence>
<dbReference type="InterPro" id="IPR015495">
    <property type="entry name" value="Myb_TF_plants"/>
</dbReference>
<dbReference type="Gene3D" id="1.10.10.60">
    <property type="entry name" value="Homeodomain-like"/>
    <property type="match status" value="2"/>
</dbReference>
<feature type="domain" description="HTH myb-type" evidence="9">
    <location>
        <begin position="62"/>
        <end position="116"/>
    </location>
</feature>
<dbReference type="SMART" id="SM00717">
    <property type="entry name" value="SANT"/>
    <property type="match status" value="2"/>
</dbReference>
<evidence type="ECO:0000256" key="5">
    <source>
        <dbReference type="ARBA" id="ARBA00023163"/>
    </source>
</evidence>
<name>Q8H6E9_SAUME</name>
<dbReference type="InterPro" id="IPR017930">
    <property type="entry name" value="Myb_dom"/>
</dbReference>
<dbReference type="InterPro" id="IPR001005">
    <property type="entry name" value="SANT/Myb"/>
</dbReference>
<evidence type="ECO:0000256" key="7">
    <source>
        <dbReference type="SAM" id="MobiDB-lite"/>
    </source>
</evidence>
<feature type="region of interest" description="Disordered" evidence="7">
    <location>
        <begin position="169"/>
        <end position="196"/>
    </location>
</feature>
<dbReference type="AlphaFoldDB" id="Q8H6E9"/>
<feature type="domain" description="HTH myb-type" evidence="9">
    <location>
        <begin position="9"/>
        <end position="61"/>
    </location>
</feature>
<accession>Q8H6E9</accession>
<keyword evidence="6" id="KW-0539">Nucleus</keyword>
<feature type="domain" description="Myb-like" evidence="8">
    <location>
        <begin position="9"/>
        <end position="61"/>
    </location>
</feature>
<dbReference type="GO" id="GO:0003677">
    <property type="term" value="F:DNA binding"/>
    <property type="evidence" value="ECO:0007669"/>
    <property type="project" value="UniProtKB-KW"/>
</dbReference>
<dbReference type="PANTHER" id="PTHR10641">
    <property type="entry name" value="MYB FAMILY TRANSCRIPTION FACTOR"/>
    <property type="match status" value="1"/>
</dbReference>
<organism evidence="10">
    <name type="scientific">Saussurea medusa</name>
    <name type="common">Saw-wort</name>
    <dbReference type="NCBI Taxonomy" id="137893"/>
    <lineage>
        <taxon>Eukaryota</taxon>
        <taxon>Viridiplantae</taxon>
        <taxon>Streptophyta</taxon>
        <taxon>Embryophyta</taxon>
        <taxon>Tracheophyta</taxon>
        <taxon>Spermatophyta</taxon>
        <taxon>Magnoliopsida</taxon>
        <taxon>eudicotyledons</taxon>
        <taxon>Gunneridae</taxon>
        <taxon>Pentapetalae</taxon>
        <taxon>asterids</taxon>
        <taxon>campanulids</taxon>
        <taxon>Asterales</taxon>
        <taxon>Asteraceae</taxon>
        <taxon>Carduoideae</taxon>
        <taxon>Cardueae</taxon>
        <taxon>Saussureinae</taxon>
        <taxon>Saussurea</taxon>
    </lineage>
</organism>
<dbReference type="FunFam" id="1.10.10.60:FF:000015">
    <property type="entry name" value="Transcription factor RAX3"/>
    <property type="match status" value="1"/>
</dbReference>
<evidence type="ECO:0000313" key="10">
    <source>
        <dbReference type="EMBL" id="AAN17830.1"/>
    </source>
</evidence>
<feature type="region of interest" description="Disordered" evidence="7">
    <location>
        <begin position="126"/>
        <end position="145"/>
    </location>
</feature>
<evidence type="ECO:0000259" key="9">
    <source>
        <dbReference type="PROSITE" id="PS51294"/>
    </source>
</evidence>
<comment type="subcellular location">
    <subcellularLocation>
        <location evidence="1">Nucleus</location>
    </subcellularLocation>
</comment>
<dbReference type="PROSITE" id="PS50090">
    <property type="entry name" value="MYB_LIKE"/>
    <property type="match status" value="2"/>
</dbReference>
<keyword evidence="2" id="KW-0677">Repeat</keyword>
<sequence>MVRAPCFDKHGIKRGAWSQEEDNKLRAHIQRSGHSNWRQLPKLAGLSRCGKSCRLRWVNYLRPTIKHGNFTKDEKDVVVALHNKLGNKWSAIAARLPGRSDNEIKNYWHTHLKNRAQTDQTVLQTKQDGNAETSKGKGTPKAGCVVRKPNVKSQQEVEILLAVLSSASSSSFSSSTTSDQNESSPPSLSVSDANVTPQCSEEAARSLCIDQFLVEEDSIMLSSDKMYSPLGSVDYFISQDNVMDDVLLWPNLDFYY</sequence>
<dbReference type="PROSITE" id="PS51294">
    <property type="entry name" value="HTH_MYB"/>
    <property type="match status" value="2"/>
</dbReference>
<keyword evidence="5" id="KW-0804">Transcription</keyword>
<dbReference type="PANTHER" id="PTHR10641:SF1377">
    <property type="entry name" value="MYB-RELATED PROTEIN MYB4-LIKE"/>
    <property type="match status" value="1"/>
</dbReference>
<dbReference type="CDD" id="cd00167">
    <property type="entry name" value="SANT"/>
    <property type="match status" value="2"/>
</dbReference>
<dbReference type="SUPFAM" id="SSF46689">
    <property type="entry name" value="Homeodomain-like"/>
    <property type="match status" value="1"/>
</dbReference>
<evidence type="ECO:0000256" key="1">
    <source>
        <dbReference type="ARBA" id="ARBA00004123"/>
    </source>
</evidence>
<dbReference type="InterPro" id="IPR009057">
    <property type="entry name" value="Homeodomain-like_sf"/>
</dbReference>
<feature type="domain" description="Myb-like" evidence="8">
    <location>
        <begin position="62"/>
        <end position="112"/>
    </location>
</feature>
<protein>
    <submittedName>
        <fullName evidence="10">Myb-like protein P</fullName>
    </submittedName>
</protein>
<feature type="compositionally biased region" description="Low complexity" evidence="7">
    <location>
        <begin position="169"/>
        <end position="184"/>
    </location>
</feature>
<evidence type="ECO:0000259" key="8">
    <source>
        <dbReference type="PROSITE" id="PS50090"/>
    </source>
</evidence>
<feature type="compositionally biased region" description="Polar residues" evidence="7">
    <location>
        <begin position="185"/>
        <end position="196"/>
    </location>
</feature>
<dbReference type="EMBL" id="AF542042">
    <property type="protein sequence ID" value="AAN17830.1"/>
    <property type="molecule type" value="mRNA"/>
</dbReference>
<keyword evidence="3" id="KW-0805">Transcription regulation</keyword>
<evidence type="ECO:0000256" key="6">
    <source>
        <dbReference type="ARBA" id="ARBA00023242"/>
    </source>
</evidence>
<evidence type="ECO:0000256" key="3">
    <source>
        <dbReference type="ARBA" id="ARBA00023015"/>
    </source>
</evidence>
<dbReference type="Pfam" id="PF00249">
    <property type="entry name" value="Myb_DNA-binding"/>
    <property type="match status" value="2"/>
</dbReference>
<keyword evidence="4" id="KW-0238">DNA-binding</keyword>
<reference evidence="10" key="1">
    <citation type="submission" date="2002-08" db="EMBL/GenBank/DDBJ databases">
        <title>Saussurea Medusa P gene full length mRNA.</title>
        <authorList>
            <person name="Zhao D.X."/>
            <person name="Jin Z.P."/>
            <person name="Qiao C.L."/>
        </authorList>
    </citation>
    <scope>NUCLEOTIDE SEQUENCE</scope>
</reference>
<evidence type="ECO:0000256" key="2">
    <source>
        <dbReference type="ARBA" id="ARBA00022737"/>
    </source>
</evidence>